<dbReference type="Proteomes" id="UP001500567">
    <property type="component" value="Unassembled WGS sequence"/>
</dbReference>
<feature type="domain" description="CHAT" evidence="3">
    <location>
        <begin position="785"/>
        <end position="1044"/>
    </location>
</feature>
<dbReference type="Pfam" id="PF02450">
    <property type="entry name" value="LCAT"/>
    <property type="match status" value="1"/>
</dbReference>
<dbReference type="InterPro" id="IPR043472">
    <property type="entry name" value="Macro_dom-like"/>
</dbReference>
<reference evidence="5" key="1">
    <citation type="journal article" date="2019" name="Int. J. Syst. Evol. Microbiol.">
        <title>The Global Catalogue of Microorganisms (GCM) 10K type strain sequencing project: providing services to taxonomists for standard genome sequencing and annotation.</title>
        <authorList>
            <consortium name="The Broad Institute Genomics Platform"/>
            <consortium name="The Broad Institute Genome Sequencing Center for Infectious Disease"/>
            <person name="Wu L."/>
            <person name="Ma J."/>
        </authorList>
    </citation>
    <scope>NUCLEOTIDE SEQUENCE [LARGE SCALE GENOMIC DNA]</scope>
    <source>
        <strain evidence="5">JCM 17224</strain>
    </source>
</reference>
<dbReference type="Pfam" id="PF12770">
    <property type="entry name" value="CHAT"/>
    <property type="match status" value="1"/>
</dbReference>
<feature type="region of interest" description="Disordered" evidence="1">
    <location>
        <begin position="701"/>
        <end position="732"/>
    </location>
</feature>
<evidence type="ECO:0000313" key="5">
    <source>
        <dbReference type="Proteomes" id="UP001500567"/>
    </source>
</evidence>
<accession>A0ABP7SEB7</accession>
<evidence type="ECO:0000259" key="2">
    <source>
        <dbReference type="Pfam" id="PF02789"/>
    </source>
</evidence>
<dbReference type="InterPro" id="IPR029058">
    <property type="entry name" value="AB_hydrolase_fold"/>
</dbReference>
<feature type="compositionally biased region" description="Polar residues" evidence="1">
    <location>
        <begin position="481"/>
        <end position="495"/>
    </location>
</feature>
<comment type="caution">
    <text evidence="4">The sequence shown here is derived from an EMBL/GenBank/DDBJ whole genome shotgun (WGS) entry which is preliminary data.</text>
</comment>
<sequence length="1097" mass="120966">MALSRSRPVILARPSANGQLPPAYPALLDWPTLRARLAHPGVPKAASETEKVTAQALQDFFGEEKLAELQQLARTALPPAPAGSSRPHILFLPGMMASVLTARRPGGGIEPVWVNPARIAGGIDELDLTAPHQDQVQVGPPDFRNYARLLLTLEPYGTVEPWAYDWRQDLTEAATRLAAYIRQHLQNRPVHIVAHSVGGLVARCFIQDHPELWTAMTARGGGRLVLLGTPNFGTYATVPLLTGSDKVVRWLAKLDLKNSLPEVLRILNTFPATYQLLPAPARLPAELHSLYHAGTWNNEAVQPRLLERGRQFQEKLGSAPPLDAARTACIVGCNHRTMARLTIVAPGEFRYFETLAGDGRVPNALAVLPGIPAYFVDENHANLADNPLVLEAVGELLAFGHTLVLPTHPVITRAPLAPDNPWHRPIGDDLVATALEKMARSNQEAAGGAARKAVDHSRMLNQTAMGQTLLRAAMGDDQPARSLNRSPNRTKGNRPTYSLTLRLECRPVVKVSAPVLVMGHYQGAPPATRLREMDRALNYWISEAQDHAMLSGTLGHICVIPAPAEGGTADSQALLLAGMGEEGRFTHHDLHYLFTNIARTIQMLGCTEVATILIGTRAGTMSEKQALLSMLEGLAEVLTAKPDSARTHRHPLKTLIVVARSYDEGRQYQRLDKLLLELIQDQSVACLRLRYERTQEAEEIARTLAGGPPFPEAADADDENRPRDLPPIQSGPRITIERTGNQFRFSALVDGAVIPVREVKVQAFFPSSLSGRLMESVTREEQETYGQLLTTALFPIDFQEHLNEPLTFILDRDTAGLPWEMACFAHRQRRELQYFGPQLQLTRQFRSMLTPRPGQPPPRNENLRILVVADPAPEPELQLPGARREGRAVVQILSHLKQHWDLKLDVVERIGDADCDPLEILGLILDGNFDVIHFAGHGTFDATHPDCGGWVFGKKIFLSAREIFQARRVPRLVFANACFSAQVTTRQKTSAAEELNRNLAGIAEAFFERGVRNYVGTGWPVNDTLAELFAQEFYAQALVGMSTKEVFLPTNYSEHKTEPPPTLSRAIAQARALIAHRGSTWGAYQHYGQANDLLLAR</sequence>
<name>A0ABP7SEB7_9BACT</name>
<dbReference type="Gene3D" id="3.40.220.10">
    <property type="entry name" value="Leucine Aminopeptidase, subunit E, domain 1"/>
    <property type="match status" value="1"/>
</dbReference>
<dbReference type="SUPFAM" id="SSF53474">
    <property type="entry name" value="alpha/beta-Hydrolases"/>
    <property type="match status" value="1"/>
</dbReference>
<dbReference type="RefSeq" id="WP_345073210.1">
    <property type="nucleotide sequence ID" value="NZ_BAABDJ010000024.1"/>
</dbReference>
<dbReference type="InterPro" id="IPR003386">
    <property type="entry name" value="LACT/PDAT_acylTrfase"/>
</dbReference>
<dbReference type="InterPro" id="IPR008283">
    <property type="entry name" value="Peptidase_M17_N"/>
</dbReference>
<dbReference type="Gene3D" id="3.40.50.1820">
    <property type="entry name" value="alpha/beta hydrolase"/>
    <property type="match status" value="1"/>
</dbReference>
<feature type="region of interest" description="Disordered" evidence="1">
    <location>
        <begin position="473"/>
        <end position="495"/>
    </location>
</feature>
<dbReference type="Pfam" id="PF02789">
    <property type="entry name" value="Peptidase_M17_N"/>
    <property type="match status" value="1"/>
</dbReference>
<evidence type="ECO:0000259" key="3">
    <source>
        <dbReference type="Pfam" id="PF12770"/>
    </source>
</evidence>
<organism evidence="4 5">
    <name type="scientific">Hymenobacter fastidiosus</name>
    <dbReference type="NCBI Taxonomy" id="486264"/>
    <lineage>
        <taxon>Bacteria</taxon>
        <taxon>Pseudomonadati</taxon>
        <taxon>Bacteroidota</taxon>
        <taxon>Cytophagia</taxon>
        <taxon>Cytophagales</taxon>
        <taxon>Hymenobacteraceae</taxon>
        <taxon>Hymenobacter</taxon>
    </lineage>
</organism>
<evidence type="ECO:0008006" key="6">
    <source>
        <dbReference type="Google" id="ProtNLM"/>
    </source>
</evidence>
<feature type="domain" description="Peptidase M17 leucyl aminopeptidase N-terminal" evidence="2">
    <location>
        <begin position="519"/>
        <end position="616"/>
    </location>
</feature>
<dbReference type="SUPFAM" id="SSF52949">
    <property type="entry name" value="Macro domain-like"/>
    <property type="match status" value="1"/>
</dbReference>
<dbReference type="InterPro" id="IPR024983">
    <property type="entry name" value="CHAT_dom"/>
</dbReference>
<proteinExistence type="predicted"/>
<evidence type="ECO:0000256" key="1">
    <source>
        <dbReference type="SAM" id="MobiDB-lite"/>
    </source>
</evidence>
<evidence type="ECO:0000313" key="4">
    <source>
        <dbReference type="EMBL" id="GAA4010435.1"/>
    </source>
</evidence>
<dbReference type="EMBL" id="BAABDJ010000024">
    <property type="protein sequence ID" value="GAA4010435.1"/>
    <property type="molecule type" value="Genomic_DNA"/>
</dbReference>
<protein>
    <recommendedName>
        <fullName evidence="6">CHAT domain-containing protein</fullName>
    </recommendedName>
</protein>
<gene>
    <name evidence="4" type="ORF">GCM10022408_23360</name>
</gene>
<keyword evidence="5" id="KW-1185">Reference proteome</keyword>